<dbReference type="InterPro" id="IPR001451">
    <property type="entry name" value="Hexapep"/>
</dbReference>
<dbReference type="FunFam" id="2.160.10.10:FF:000007">
    <property type="entry name" value="Serine acetyltransferase"/>
    <property type="match status" value="1"/>
</dbReference>
<keyword evidence="7" id="KW-0028">Amino-acid biosynthesis</keyword>
<keyword evidence="11 14" id="KW-0012">Acyltransferase</keyword>
<dbReference type="SUPFAM" id="SSF51161">
    <property type="entry name" value="Trimeric LpxA-like enzymes"/>
    <property type="match status" value="1"/>
</dbReference>
<dbReference type="Gene3D" id="2.160.10.10">
    <property type="entry name" value="Hexapeptide repeat proteins"/>
    <property type="match status" value="1"/>
</dbReference>
<keyword evidence="13" id="KW-0812">Transmembrane</keyword>
<organism evidence="14">
    <name type="scientific">bioreactor metagenome</name>
    <dbReference type="NCBI Taxonomy" id="1076179"/>
    <lineage>
        <taxon>unclassified sequences</taxon>
        <taxon>metagenomes</taxon>
        <taxon>ecological metagenomes</taxon>
    </lineage>
</organism>
<dbReference type="EC" id="2.3.1.30" evidence="4"/>
<dbReference type="Gene3D" id="1.10.3130.10">
    <property type="entry name" value="serine acetyltransferase, domain 1"/>
    <property type="match status" value="1"/>
</dbReference>
<keyword evidence="8 14" id="KW-0808">Transferase</keyword>
<dbReference type="InterPro" id="IPR053376">
    <property type="entry name" value="Serine_acetyltransferase"/>
</dbReference>
<evidence type="ECO:0000256" key="1">
    <source>
        <dbReference type="ARBA" id="ARBA00004496"/>
    </source>
</evidence>
<dbReference type="InterPro" id="IPR005881">
    <property type="entry name" value="Ser_O-AcTrfase"/>
</dbReference>
<dbReference type="NCBIfam" id="TIGR01172">
    <property type="entry name" value="cysE"/>
    <property type="match status" value="1"/>
</dbReference>
<name>A0A644X5E9_9ZZZZ</name>
<keyword evidence="6" id="KW-0963">Cytoplasm</keyword>
<evidence type="ECO:0000256" key="4">
    <source>
        <dbReference type="ARBA" id="ARBA00013266"/>
    </source>
</evidence>
<evidence type="ECO:0000256" key="2">
    <source>
        <dbReference type="ARBA" id="ARBA00004876"/>
    </source>
</evidence>
<dbReference type="AlphaFoldDB" id="A0A644X5E9"/>
<comment type="catalytic activity">
    <reaction evidence="12">
        <text>L-serine + acetyl-CoA = O-acetyl-L-serine + CoA</text>
        <dbReference type="Rhea" id="RHEA:24560"/>
        <dbReference type="ChEBI" id="CHEBI:33384"/>
        <dbReference type="ChEBI" id="CHEBI:57287"/>
        <dbReference type="ChEBI" id="CHEBI:57288"/>
        <dbReference type="ChEBI" id="CHEBI:58340"/>
        <dbReference type="EC" id="2.3.1.30"/>
    </reaction>
</comment>
<evidence type="ECO:0000256" key="8">
    <source>
        <dbReference type="ARBA" id="ARBA00022679"/>
    </source>
</evidence>
<dbReference type="InterPro" id="IPR011004">
    <property type="entry name" value="Trimer_LpxA-like_sf"/>
</dbReference>
<dbReference type="GO" id="GO:0009001">
    <property type="term" value="F:serine O-acetyltransferase activity"/>
    <property type="evidence" value="ECO:0007669"/>
    <property type="project" value="UniProtKB-EC"/>
</dbReference>
<protein>
    <recommendedName>
        <fullName evidence="5">Serine acetyltransferase</fullName>
        <ecNumber evidence="4">2.3.1.30</ecNumber>
    </recommendedName>
</protein>
<dbReference type="GO" id="GO:0006535">
    <property type="term" value="P:cysteine biosynthetic process from serine"/>
    <property type="evidence" value="ECO:0007669"/>
    <property type="project" value="InterPro"/>
</dbReference>
<evidence type="ECO:0000256" key="13">
    <source>
        <dbReference type="SAM" id="Phobius"/>
    </source>
</evidence>
<comment type="subcellular location">
    <subcellularLocation>
        <location evidence="1">Cytoplasm</location>
    </subcellularLocation>
</comment>
<evidence type="ECO:0000256" key="9">
    <source>
        <dbReference type="ARBA" id="ARBA00022737"/>
    </source>
</evidence>
<dbReference type="FunFam" id="1.10.3130.10:FF:000003">
    <property type="entry name" value="Serine acetyltransferase"/>
    <property type="match status" value="1"/>
</dbReference>
<dbReference type="PANTHER" id="PTHR42811">
    <property type="entry name" value="SERINE ACETYLTRANSFERASE"/>
    <property type="match status" value="1"/>
</dbReference>
<dbReference type="InterPro" id="IPR045304">
    <property type="entry name" value="LbH_SAT"/>
</dbReference>
<keyword evidence="9" id="KW-0677">Repeat</keyword>
<comment type="similarity">
    <text evidence="3">Belongs to the transferase hexapeptide repeat family.</text>
</comment>
<sequence length="179" mass="19680">MNRLRETIQTIKDHDPAARSTLEVVLTYPGLHAILIYDIAHFFYKRKWYTFSRVLSHLGRFLTGIEIHPGATIGHRLFIDHGMGIVIGETAEVGDDVMIYHGVTLGGTGKDTGKRHPTIGNNVLLSAHVQVLGPIKIGDNAKIGASAVVVSEIPPDVTAVGIPAKIVRYHKRNEEKMTE</sequence>
<evidence type="ECO:0000256" key="12">
    <source>
        <dbReference type="ARBA" id="ARBA00049486"/>
    </source>
</evidence>
<evidence type="ECO:0000313" key="14">
    <source>
        <dbReference type="EMBL" id="MPM11038.1"/>
    </source>
</evidence>
<accession>A0A644X5E9</accession>
<evidence type="ECO:0000256" key="11">
    <source>
        <dbReference type="ARBA" id="ARBA00023315"/>
    </source>
</evidence>
<proteinExistence type="inferred from homology"/>
<dbReference type="NCBIfam" id="NF041874">
    <property type="entry name" value="EPS_EpsC"/>
    <property type="match status" value="1"/>
</dbReference>
<evidence type="ECO:0000256" key="5">
    <source>
        <dbReference type="ARBA" id="ARBA00018522"/>
    </source>
</evidence>
<comment type="pathway">
    <text evidence="2">Amino-acid biosynthesis; L-cysteine biosynthesis; L-cysteine from L-serine: step 1/2.</text>
</comment>
<dbReference type="Pfam" id="PF00132">
    <property type="entry name" value="Hexapep"/>
    <property type="match status" value="1"/>
</dbReference>
<dbReference type="CDD" id="cd03354">
    <property type="entry name" value="LbH_SAT"/>
    <property type="match status" value="1"/>
</dbReference>
<dbReference type="InterPro" id="IPR042122">
    <property type="entry name" value="Ser_AcTrfase_N_sf"/>
</dbReference>
<reference evidence="14" key="1">
    <citation type="submission" date="2019-08" db="EMBL/GenBank/DDBJ databases">
        <authorList>
            <person name="Kucharzyk K."/>
            <person name="Murdoch R.W."/>
            <person name="Higgins S."/>
            <person name="Loffler F."/>
        </authorList>
    </citation>
    <scope>NUCLEOTIDE SEQUENCE</scope>
</reference>
<keyword evidence="13" id="KW-0472">Membrane</keyword>
<dbReference type="GO" id="GO:0005737">
    <property type="term" value="C:cytoplasm"/>
    <property type="evidence" value="ECO:0007669"/>
    <property type="project" value="UniProtKB-SubCell"/>
</dbReference>
<comment type="caution">
    <text evidence="14">The sequence shown here is derived from an EMBL/GenBank/DDBJ whole genome shotgun (WGS) entry which is preliminary data.</text>
</comment>
<gene>
    <name evidence="14" type="primary">cysE_10</name>
    <name evidence="14" type="ORF">SDC9_57376</name>
</gene>
<keyword evidence="13" id="KW-1133">Transmembrane helix</keyword>
<evidence type="ECO:0000256" key="3">
    <source>
        <dbReference type="ARBA" id="ARBA00007274"/>
    </source>
</evidence>
<feature type="transmembrane region" description="Helical" evidence="13">
    <location>
        <begin position="25"/>
        <end position="44"/>
    </location>
</feature>
<dbReference type="EMBL" id="VSSQ01001774">
    <property type="protein sequence ID" value="MPM11038.1"/>
    <property type="molecule type" value="Genomic_DNA"/>
</dbReference>
<dbReference type="PIRSF" id="PIRSF000441">
    <property type="entry name" value="CysE"/>
    <property type="match status" value="1"/>
</dbReference>
<evidence type="ECO:0000256" key="7">
    <source>
        <dbReference type="ARBA" id="ARBA00022605"/>
    </source>
</evidence>
<keyword evidence="10" id="KW-0198">Cysteine biosynthesis</keyword>
<evidence type="ECO:0000256" key="6">
    <source>
        <dbReference type="ARBA" id="ARBA00022490"/>
    </source>
</evidence>
<evidence type="ECO:0000256" key="10">
    <source>
        <dbReference type="ARBA" id="ARBA00023192"/>
    </source>
</evidence>